<dbReference type="Proteomes" id="UP001596160">
    <property type="component" value="Unassembled WGS sequence"/>
</dbReference>
<feature type="domain" description="B12-binding" evidence="2">
    <location>
        <begin position="25"/>
        <end position="162"/>
    </location>
</feature>
<keyword evidence="4" id="KW-1185">Reference proteome</keyword>
<dbReference type="Pfam" id="PF02310">
    <property type="entry name" value="B12-binding"/>
    <property type="match status" value="1"/>
</dbReference>
<dbReference type="SUPFAM" id="SSF52242">
    <property type="entry name" value="Cobalamin (vitamin B12)-binding domain"/>
    <property type="match status" value="1"/>
</dbReference>
<evidence type="ECO:0000256" key="1">
    <source>
        <dbReference type="SAM" id="MobiDB-lite"/>
    </source>
</evidence>
<accession>A0ABW0AH85</accession>
<dbReference type="InterPro" id="IPR036724">
    <property type="entry name" value="Cobalamin-bd_sf"/>
</dbReference>
<evidence type="ECO:0000313" key="3">
    <source>
        <dbReference type="EMBL" id="MFC5153057.1"/>
    </source>
</evidence>
<protein>
    <submittedName>
        <fullName evidence="3">Cobalamin B12-binding domain-containing protein</fullName>
    </submittedName>
</protein>
<gene>
    <name evidence="3" type="ORF">ACFPRH_15065</name>
</gene>
<feature type="region of interest" description="Disordered" evidence="1">
    <location>
        <begin position="1"/>
        <end position="23"/>
    </location>
</feature>
<dbReference type="Gene3D" id="3.40.50.280">
    <property type="entry name" value="Cobalamin-binding domain"/>
    <property type="match status" value="1"/>
</dbReference>
<comment type="caution">
    <text evidence="3">The sequence shown here is derived from an EMBL/GenBank/DDBJ whole genome shotgun (WGS) entry which is preliminary data.</text>
</comment>
<name>A0ABW0AH85_9ACTN</name>
<dbReference type="EMBL" id="JBHSKP010000008">
    <property type="protein sequence ID" value="MFC5153057.1"/>
    <property type="molecule type" value="Genomic_DNA"/>
</dbReference>
<dbReference type="RefSeq" id="WP_344474212.1">
    <property type="nucleotide sequence ID" value="NZ_BAAASB010000004.1"/>
</dbReference>
<proteinExistence type="predicted"/>
<dbReference type="InterPro" id="IPR006158">
    <property type="entry name" value="Cobalamin-bd"/>
</dbReference>
<organism evidence="3 4">
    <name type="scientific">Streptomyces amakusaensis</name>
    <dbReference type="NCBI Taxonomy" id="67271"/>
    <lineage>
        <taxon>Bacteria</taxon>
        <taxon>Bacillati</taxon>
        <taxon>Actinomycetota</taxon>
        <taxon>Actinomycetes</taxon>
        <taxon>Kitasatosporales</taxon>
        <taxon>Streptomycetaceae</taxon>
        <taxon>Streptomyces</taxon>
    </lineage>
</organism>
<feature type="compositionally biased region" description="Pro residues" evidence="1">
    <location>
        <begin position="8"/>
        <end position="21"/>
    </location>
</feature>
<reference evidence="4" key="1">
    <citation type="journal article" date="2019" name="Int. J. Syst. Evol. Microbiol.">
        <title>The Global Catalogue of Microorganisms (GCM) 10K type strain sequencing project: providing services to taxonomists for standard genome sequencing and annotation.</title>
        <authorList>
            <consortium name="The Broad Institute Genomics Platform"/>
            <consortium name="The Broad Institute Genome Sequencing Center for Infectious Disease"/>
            <person name="Wu L."/>
            <person name="Ma J."/>
        </authorList>
    </citation>
    <scope>NUCLEOTIDE SEQUENCE [LARGE SCALE GENOMIC DNA]</scope>
    <source>
        <strain evidence="4">PCU 266</strain>
    </source>
</reference>
<dbReference type="PROSITE" id="PS51332">
    <property type="entry name" value="B12_BINDING"/>
    <property type="match status" value="1"/>
</dbReference>
<sequence>MTFLAPAPTAPRRPLPGPADPRPARRHVLVSGVSSDAHTWNLVFLQLLLEETGYRVTNLGSCVPDELLIDTCRRLRPDALVISSVNGHGALDGGRVIARLRRCPELRRLFAVIGGKLGVDDAPGVHGPGLLAAGFDAVFEDGRGVEDFRRRLGRAAPAHGIAVPRARTAPEEAS</sequence>
<evidence type="ECO:0000313" key="4">
    <source>
        <dbReference type="Proteomes" id="UP001596160"/>
    </source>
</evidence>
<evidence type="ECO:0000259" key="2">
    <source>
        <dbReference type="PROSITE" id="PS51332"/>
    </source>
</evidence>